<reference evidence="3 4" key="1">
    <citation type="journal article" date="2015" name="Nature">
        <title>rRNA introns, odd ribosomes, and small enigmatic genomes across a large radiation of phyla.</title>
        <authorList>
            <person name="Brown C.T."/>
            <person name="Hug L.A."/>
            <person name="Thomas B.C."/>
            <person name="Sharon I."/>
            <person name="Castelle C.J."/>
            <person name="Singh A."/>
            <person name="Wilkins M.J."/>
            <person name="Williams K.H."/>
            <person name="Banfield J.F."/>
        </authorList>
    </citation>
    <scope>NUCLEOTIDE SEQUENCE [LARGE SCALE GENOMIC DNA]</scope>
</reference>
<feature type="transmembrane region" description="Helical" evidence="2">
    <location>
        <begin position="39"/>
        <end position="59"/>
    </location>
</feature>
<keyword evidence="2" id="KW-0812">Transmembrane</keyword>
<name>A0A0G1GGI3_9BACT</name>
<dbReference type="AlphaFoldDB" id="A0A0G1GGI3"/>
<organism evidence="3 4">
    <name type="scientific">Candidatus Gottesmanbacteria bacterium GW2011_GWA2_43_14</name>
    <dbReference type="NCBI Taxonomy" id="1618443"/>
    <lineage>
        <taxon>Bacteria</taxon>
        <taxon>Candidatus Gottesmaniibacteriota</taxon>
    </lineage>
</organism>
<feature type="transmembrane region" description="Helical" evidence="2">
    <location>
        <begin position="7"/>
        <end position="27"/>
    </location>
</feature>
<dbReference type="STRING" id="1618443.UV73_C0004G0060"/>
<protein>
    <submittedName>
        <fullName evidence="3">Uncharacterized protein</fullName>
    </submittedName>
</protein>
<evidence type="ECO:0000313" key="4">
    <source>
        <dbReference type="Proteomes" id="UP000034894"/>
    </source>
</evidence>
<dbReference type="EMBL" id="LCFP01000004">
    <property type="protein sequence ID" value="KKS97918.1"/>
    <property type="molecule type" value="Genomic_DNA"/>
</dbReference>
<evidence type="ECO:0000256" key="2">
    <source>
        <dbReference type="SAM" id="Phobius"/>
    </source>
</evidence>
<evidence type="ECO:0000313" key="3">
    <source>
        <dbReference type="EMBL" id="KKS97918.1"/>
    </source>
</evidence>
<keyword evidence="2" id="KW-0472">Membrane</keyword>
<proteinExistence type="predicted"/>
<comment type="caution">
    <text evidence="3">The sequence shown here is derived from an EMBL/GenBank/DDBJ whole genome shotgun (WGS) entry which is preliminary data.</text>
</comment>
<dbReference type="Proteomes" id="UP000034894">
    <property type="component" value="Unassembled WGS sequence"/>
</dbReference>
<sequence length="100" mass="11149">MRKLRKLLLFLFVLPMTIFLDFILFSLSRNCPSCGSFQAWLASEAALSFPLIVSLGDWFNRLLIDLKIVSHSSGNNKHLGGGRLDHSGNNDSSQAKHFGI</sequence>
<evidence type="ECO:0000256" key="1">
    <source>
        <dbReference type="SAM" id="MobiDB-lite"/>
    </source>
</evidence>
<feature type="region of interest" description="Disordered" evidence="1">
    <location>
        <begin position="79"/>
        <end position="100"/>
    </location>
</feature>
<keyword evidence="2" id="KW-1133">Transmembrane helix</keyword>
<gene>
    <name evidence="3" type="ORF">UV73_C0004G0060</name>
</gene>
<accession>A0A0G1GGI3</accession>
<feature type="compositionally biased region" description="Polar residues" evidence="1">
    <location>
        <begin position="89"/>
        <end position="100"/>
    </location>
</feature>